<reference evidence="1" key="2">
    <citation type="submission" date="2013-05" db="EMBL/GenBank/DDBJ databases">
        <authorList>
            <person name="Carter J.-M."/>
            <person name="Baker S.C."/>
            <person name="Pink R."/>
            <person name="Carter D.R.F."/>
            <person name="Collins A."/>
            <person name="Tomlin J."/>
            <person name="Gibbs M."/>
            <person name="Breuker C.J."/>
        </authorList>
    </citation>
    <scope>NUCLEOTIDE SEQUENCE</scope>
    <source>
        <tissue evidence="1">Ovary</tissue>
    </source>
</reference>
<dbReference type="AlphaFoldDB" id="S4NUQ8"/>
<reference evidence="1" key="1">
    <citation type="journal article" date="2013" name="BMC Genomics">
        <title>Unscrambling butterfly oogenesis.</title>
        <authorList>
            <person name="Carter J.M."/>
            <person name="Baker S.C."/>
            <person name="Pink R."/>
            <person name="Carter D.R."/>
            <person name="Collins A."/>
            <person name="Tomlin J."/>
            <person name="Gibbs M."/>
            <person name="Breuker C.J."/>
        </authorList>
    </citation>
    <scope>NUCLEOTIDE SEQUENCE</scope>
    <source>
        <tissue evidence="1">Ovary</tissue>
    </source>
</reference>
<feature type="non-terminal residue" evidence="1">
    <location>
        <position position="1"/>
    </location>
</feature>
<feature type="non-terminal residue" evidence="1">
    <location>
        <position position="96"/>
    </location>
</feature>
<organism evidence="1">
    <name type="scientific">Pararge aegeria</name>
    <name type="common">speckled wood butterfly</name>
    <dbReference type="NCBI Taxonomy" id="116150"/>
    <lineage>
        <taxon>Eukaryota</taxon>
        <taxon>Metazoa</taxon>
        <taxon>Ecdysozoa</taxon>
        <taxon>Arthropoda</taxon>
        <taxon>Hexapoda</taxon>
        <taxon>Insecta</taxon>
        <taxon>Pterygota</taxon>
        <taxon>Neoptera</taxon>
        <taxon>Endopterygota</taxon>
        <taxon>Lepidoptera</taxon>
        <taxon>Glossata</taxon>
        <taxon>Ditrysia</taxon>
        <taxon>Papilionoidea</taxon>
        <taxon>Nymphalidae</taxon>
        <taxon>Satyrinae</taxon>
        <taxon>Satyrini</taxon>
        <taxon>Parargina</taxon>
        <taxon>Pararge</taxon>
    </lineage>
</organism>
<evidence type="ECO:0000313" key="1">
    <source>
        <dbReference type="EMBL" id="JAA79308.1"/>
    </source>
</evidence>
<sequence>KKRGGAKVPVRNDNSVKPKVVNSQFAKKAKHIDKQPVEHVLKEDKANVKPVSNGKAVLKKQVTSRKTPAIKVPVVTRTYGCSKKKPPTLPTLSETD</sequence>
<name>S4NUQ8_9NEOP</name>
<dbReference type="EMBL" id="GAIX01013252">
    <property type="protein sequence ID" value="JAA79308.1"/>
    <property type="molecule type" value="Transcribed_RNA"/>
</dbReference>
<proteinExistence type="predicted"/>
<accession>S4NUQ8</accession>
<protein>
    <submittedName>
        <fullName evidence="1">Uncharacterized protein</fullName>
    </submittedName>
</protein>